<reference evidence="1" key="1">
    <citation type="submission" date="2018-05" db="EMBL/GenBank/DDBJ databases">
        <authorList>
            <person name="Lanie J.A."/>
            <person name="Ng W.-L."/>
            <person name="Kazmierczak K.M."/>
            <person name="Andrzejewski T.M."/>
            <person name="Davidsen T.M."/>
            <person name="Wayne K.J."/>
            <person name="Tettelin H."/>
            <person name="Glass J.I."/>
            <person name="Rusch D."/>
            <person name="Podicherti R."/>
            <person name="Tsui H.-C.T."/>
            <person name="Winkler M.E."/>
        </authorList>
    </citation>
    <scope>NUCLEOTIDE SEQUENCE</scope>
</reference>
<gene>
    <name evidence="1" type="ORF">METZ01_LOCUS224978</name>
</gene>
<organism evidence="1">
    <name type="scientific">marine metagenome</name>
    <dbReference type="NCBI Taxonomy" id="408172"/>
    <lineage>
        <taxon>unclassified sequences</taxon>
        <taxon>metagenomes</taxon>
        <taxon>ecological metagenomes</taxon>
    </lineage>
</organism>
<accession>A0A382GBW4</accession>
<sequence length="29" mass="3060">MAILKTTSIGVGILIYNAASQTQQDIPVL</sequence>
<evidence type="ECO:0000313" key="1">
    <source>
        <dbReference type="EMBL" id="SVB72124.1"/>
    </source>
</evidence>
<name>A0A382GBW4_9ZZZZ</name>
<dbReference type="AlphaFoldDB" id="A0A382GBW4"/>
<proteinExistence type="predicted"/>
<protein>
    <submittedName>
        <fullName evidence="1">Uncharacterized protein</fullName>
    </submittedName>
</protein>
<dbReference type="EMBL" id="UINC01054428">
    <property type="protein sequence ID" value="SVB72124.1"/>
    <property type="molecule type" value="Genomic_DNA"/>
</dbReference>